<evidence type="ECO:0000256" key="5">
    <source>
        <dbReference type="ARBA" id="ARBA00022782"/>
    </source>
</evidence>
<dbReference type="Ensembl" id="ENSDLAT00005029556.2">
    <property type="protein sequence ID" value="ENSDLAP00005027710.1"/>
    <property type="gene ID" value="ENSDLAG00005009144.2"/>
</dbReference>
<proteinExistence type="predicted"/>
<dbReference type="FunFam" id="2.30.42.10:FF:000003">
    <property type="entry name" value="Regulating synaptic membrane exocytosis protein 1, putative"/>
    <property type="match status" value="1"/>
</dbReference>
<dbReference type="InterPro" id="IPR054386">
    <property type="entry name" value="RIM_Znf"/>
</dbReference>
<feature type="compositionally biased region" description="Basic residues" evidence="11">
    <location>
        <begin position="509"/>
        <end position="518"/>
    </location>
</feature>
<dbReference type="InterPro" id="IPR011011">
    <property type="entry name" value="Znf_FYVE_PHD"/>
</dbReference>
<dbReference type="PANTHER" id="PTHR12157">
    <property type="entry name" value="REGULATING SYNAPTIC MEMBRANE EXOCYTOSIS PROTEIN"/>
    <property type="match status" value="1"/>
</dbReference>
<dbReference type="PROSITE" id="PS50106">
    <property type="entry name" value="PDZ"/>
    <property type="match status" value="1"/>
</dbReference>
<evidence type="ECO:0000259" key="12">
    <source>
        <dbReference type="PROSITE" id="PS50004"/>
    </source>
</evidence>
<dbReference type="GO" id="GO:0006886">
    <property type="term" value="P:intracellular protein transport"/>
    <property type="evidence" value="ECO:0007669"/>
    <property type="project" value="InterPro"/>
</dbReference>
<feature type="compositionally biased region" description="Low complexity" evidence="11">
    <location>
        <begin position="13"/>
        <end position="31"/>
    </location>
</feature>
<feature type="domain" description="C2" evidence="12">
    <location>
        <begin position="1403"/>
        <end position="1521"/>
    </location>
</feature>
<feature type="compositionally biased region" description="Low complexity" evidence="11">
    <location>
        <begin position="1204"/>
        <end position="1222"/>
    </location>
</feature>
<evidence type="ECO:0000256" key="1">
    <source>
        <dbReference type="ARBA" id="ARBA00022553"/>
    </source>
</evidence>
<feature type="region of interest" description="Disordered" evidence="11">
    <location>
        <begin position="1042"/>
        <end position="1152"/>
    </location>
</feature>
<evidence type="ECO:0000256" key="9">
    <source>
        <dbReference type="PROSITE-ProRule" id="PRU00091"/>
    </source>
</evidence>
<dbReference type="InterPro" id="IPR035892">
    <property type="entry name" value="C2_domain_sf"/>
</dbReference>
<feature type="region of interest" description="Disordered" evidence="11">
    <location>
        <begin position="995"/>
        <end position="1015"/>
    </location>
</feature>
<dbReference type="SUPFAM" id="SSF57903">
    <property type="entry name" value="FYVE/PHD zinc finger"/>
    <property type="match status" value="1"/>
</dbReference>
<dbReference type="GO" id="GO:0031267">
    <property type="term" value="F:small GTPase binding"/>
    <property type="evidence" value="ECO:0007669"/>
    <property type="project" value="InterPro"/>
</dbReference>
<evidence type="ECO:0000256" key="2">
    <source>
        <dbReference type="ARBA" id="ARBA00022723"/>
    </source>
</evidence>
<feature type="region of interest" description="Disordered" evidence="11">
    <location>
        <begin position="1271"/>
        <end position="1338"/>
    </location>
</feature>
<protein>
    <submittedName>
        <fullName evidence="16">Regulating synaptic membrane exocytosis 2</fullName>
    </submittedName>
</protein>
<dbReference type="GO" id="GO:0042734">
    <property type="term" value="C:presynaptic membrane"/>
    <property type="evidence" value="ECO:0007669"/>
    <property type="project" value="TreeGrafter"/>
</dbReference>
<feature type="compositionally biased region" description="Basic and acidic residues" evidence="11">
    <location>
        <begin position="1042"/>
        <end position="1076"/>
    </location>
</feature>
<feature type="region of interest" description="Disordered" evidence="11">
    <location>
        <begin position="696"/>
        <end position="734"/>
    </location>
</feature>
<dbReference type="Gene3D" id="2.60.40.150">
    <property type="entry name" value="C2 domain"/>
    <property type="match status" value="2"/>
</dbReference>
<feature type="domain" description="RabBD" evidence="15">
    <location>
        <begin position="38"/>
        <end position="166"/>
    </location>
</feature>
<evidence type="ECO:0000256" key="6">
    <source>
        <dbReference type="ARBA" id="ARBA00022833"/>
    </source>
</evidence>
<dbReference type="FunFam" id="2.60.40.150:FF:000001">
    <property type="entry name" value="Regulating synaptic membrane exocytosis 3, isoform CRA_a"/>
    <property type="match status" value="1"/>
</dbReference>
<dbReference type="InterPro" id="IPR013083">
    <property type="entry name" value="Znf_RING/FYVE/PHD"/>
</dbReference>
<keyword evidence="17" id="KW-1185">Reference proteome</keyword>
<feature type="compositionally biased region" description="Basic and acidic residues" evidence="11">
    <location>
        <begin position="451"/>
        <end position="473"/>
    </location>
</feature>
<feature type="domain" description="PDZ" evidence="13">
    <location>
        <begin position="593"/>
        <end position="688"/>
    </location>
</feature>
<evidence type="ECO:0000313" key="17">
    <source>
        <dbReference type="Proteomes" id="UP000694389"/>
    </source>
</evidence>
<accession>A0A8C4F1Q7</accession>
<dbReference type="GeneTree" id="ENSGT00940000155236"/>
<dbReference type="GO" id="GO:0042391">
    <property type="term" value="P:regulation of membrane potential"/>
    <property type="evidence" value="ECO:0007669"/>
    <property type="project" value="TreeGrafter"/>
</dbReference>
<dbReference type="SUPFAM" id="SSF49562">
    <property type="entry name" value="C2 domain (Calcium/lipid-binding domain, CaLB)"/>
    <property type="match status" value="2"/>
</dbReference>
<dbReference type="PROSITE" id="PS50004">
    <property type="entry name" value="C2"/>
    <property type="match status" value="2"/>
</dbReference>
<feature type="region of interest" description="Disordered" evidence="11">
    <location>
        <begin position="944"/>
        <end position="982"/>
    </location>
</feature>
<comment type="subcellular location">
    <subcellularLocation>
        <location evidence="8">Synapse</location>
    </subcellularLocation>
</comment>
<dbReference type="InterPro" id="IPR039032">
    <property type="entry name" value="Rim-like"/>
</dbReference>
<dbReference type="InterPro" id="IPR000008">
    <property type="entry name" value="C2_dom"/>
</dbReference>
<dbReference type="SMART" id="SM00239">
    <property type="entry name" value="C2"/>
    <property type="match status" value="2"/>
</dbReference>
<dbReference type="CDD" id="cd04028">
    <property type="entry name" value="C2B_RIM1alpha"/>
    <property type="match status" value="1"/>
</dbReference>
<feature type="domain" description="C2" evidence="12">
    <location>
        <begin position="755"/>
        <end position="878"/>
    </location>
</feature>
<dbReference type="InterPro" id="IPR036034">
    <property type="entry name" value="PDZ_sf"/>
</dbReference>
<dbReference type="InterPro" id="IPR001478">
    <property type="entry name" value="PDZ"/>
</dbReference>
<dbReference type="SMART" id="SM00228">
    <property type="entry name" value="PDZ"/>
    <property type="match status" value="1"/>
</dbReference>
<sequence>MSAPHGPRGGPGPAAAAAAAAAAAPASAAGAMPEMPDLPDLSHLTEEERKIILGVMDRQKKEEAKEQSMLKKLHQQFESYKDQVKKMGEETKPVQDQKSEAPTCGICHKTKFADGCGHLCSYCQTKFCARCGGRVSLRSNKVMWVCNLCRKQQEILTKSGAWFYGSGPGQVRGVFEGGPQGKKAKLQDPSLYPYQGASGDLTPASDRSRPHGGLLPRQASLDNGSGLRYSVPGDAPIDRKRSPSASRDPNQKYDQREGGDHSQYAPTDGGMPRSPSDYGDGDPRRAPRGPHMYPDVDAARMGYRDRRGPGRWHSQEYPLDQELDGPPSEYDLQRQRQEEFQTRYRSDPNLARYPVKPQPYEEQMRMHAEVGRLRHERRHSDVSLAYTEQDEPGPIRLSRQHLTERRPPMVGQRSYSVDRSSPGPMGPGLGGHRTSNHSPPTPHRSPVLGDRSGDLRRGDLGGDPMRRQQHHLDPSSAVRKTKREKMESMLRNDSLSSDQSESVRPPPPKPHKTKKGGKMRQVSLSSSEEELATTPEYTSCEDVEIESESVSEKGDLDGHWWDHASWHSSEASPMSLHPVTWQPSKDGDRLIGRILLNKRMKDGSVPRDSGALLGLKVVGGKMTESGRLCAFITKVRKGSLADTVGHLRPGDQVLEWNGKLLQGATFKEVYNIILESKPEPQVELVVSRPIGDIPRIPDSTHAQLESSSSSFESQKMDRPSISVTSPMSPSMLRDAPQYLSGQLSSQSLSRRTTPFAPRVQVKLWYDKVGHQLIVTILGAKDLPPREDGRPRNPYVKIYFLPDRSDKSKRRTKTVKKSLEPKWNQTFMYSPVHRREFRERMLEITLWDQARVREEESEFLGEILIELETALLDDEPHWYKLQTHDVSSIPLPRASPNAQRRQLHGESPTRRLQRSQRISDSEISDYDCEDGVGVITDYRPNGRDFQSSTLSVPEQVMSSNHCSRSADINRARSRSPSVPPPSRYQILDPAFDLRPSQYSSSTRVDHHSVSEDNYSPDRYTHTLQLTLVCSRCMYISRNHGAMDRHEYHSRSRSADQRPTIERPTSRSRSTERPHDSSLMRSMPSLPSGRSAPPSPALTRAHPRSGSVQTSPTSTPMSSRRGRQLPKLPPTGKDRSKSLEDTDSPSWTNSGMDMEERTRQMKLKMNKYKQGAGSDSRLEQDYHKHSGRDPRGSDNLSAKSSDSDVSDVSAVSRTSSASRFSSTSYMSVQSERPQGNRKIRDFASKMKNRQMGSSGGINMTKSTSISGDMCNLEKTDGSQSDTAVGTVGTDEKKRRSSIGAKMQAMVGMSRKSRSTSQLSQTEAGGKKLRSTIQRSTETGLAVEMRSRMTRQASRESTDGSMNSYSSEGNLIFPGVRLSSDAQFSDFLDGLGPAQLVGRQTLATPPMGDIQIGMVDKKGALEVEIIRARSLVGKPGSKALPAPYVKVYLLENGVCIAKKKTKVARKTLDPLYQQQLPFEESPGGKVLQVIVWGDYGRMDHKSFMGAVQILLDELDLSNMVIGWFKLFPPSSLVDPTLAPLTRRASQSSLDSFSRS</sequence>
<evidence type="ECO:0000259" key="14">
    <source>
        <dbReference type="PROSITE" id="PS50178"/>
    </source>
</evidence>
<keyword evidence="3" id="KW-0677">Repeat</keyword>
<dbReference type="Gene3D" id="3.30.40.10">
    <property type="entry name" value="Zinc/RING finger domain, C3HC4 (zinc finger)"/>
    <property type="match status" value="1"/>
</dbReference>
<feature type="compositionally biased region" description="Basic and acidic residues" evidence="11">
    <location>
        <begin position="331"/>
        <end position="346"/>
    </location>
</feature>
<dbReference type="Proteomes" id="UP000694389">
    <property type="component" value="Unassembled WGS sequence"/>
</dbReference>
<dbReference type="FunFam" id="2.60.40.150:FF:000003">
    <property type="entry name" value="Regulating synaptic membrane exocytosis protein 2"/>
    <property type="match status" value="1"/>
</dbReference>
<dbReference type="GO" id="GO:0048791">
    <property type="term" value="P:calcium ion-regulated exocytosis of neurotransmitter"/>
    <property type="evidence" value="ECO:0007669"/>
    <property type="project" value="TreeGrafter"/>
</dbReference>
<dbReference type="Pfam" id="PF00595">
    <property type="entry name" value="PDZ"/>
    <property type="match status" value="1"/>
</dbReference>
<dbReference type="InterPro" id="IPR010911">
    <property type="entry name" value="Rab_BD"/>
</dbReference>
<evidence type="ECO:0000256" key="7">
    <source>
        <dbReference type="ARBA" id="ARBA00023018"/>
    </source>
</evidence>
<evidence type="ECO:0000256" key="3">
    <source>
        <dbReference type="ARBA" id="ARBA00022737"/>
    </source>
</evidence>
<feature type="domain" description="FYVE-type" evidence="14">
    <location>
        <begin position="98"/>
        <end position="154"/>
    </location>
</feature>
<dbReference type="PROSITE" id="PS50916">
    <property type="entry name" value="RABBD"/>
    <property type="match status" value="1"/>
</dbReference>
<dbReference type="Gene3D" id="2.30.42.10">
    <property type="match status" value="1"/>
</dbReference>
<feature type="compositionally biased region" description="Polar residues" evidence="11">
    <location>
        <begin position="491"/>
        <end position="502"/>
    </location>
</feature>
<feature type="compositionally biased region" description="Low complexity" evidence="11">
    <location>
        <begin position="1108"/>
        <end position="1117"/>
    </location>
</feature>
<keyword evidence="2" id="KW-0479">Metal-binding</keyword>
<feature type="region of interest" description="Disordered" evidence="11">
    <location>
        <begin position="174"/>
        <end position="360"/>
    </location>
</feature>
<dbReference type="PANTHER" id="PTHR12157:SF15">
    <property type="entry name" value="REGULATING SYNAPTIC MEMBRANE EXOCYTOSIS PROTEIN 2"/>
    <property type="match status" value="1"/>
</dbReference>
<feature type="region of interest" description="Disordered" evidence="11">
    <location>
        <begin position="888"/>
        <end position="922"/>
    </location>
</feature>
<keyword evidence="10" id="KW-0175">Coiled coil</keyword>
<keyword evidence="4 9" id="KW-0863">Zinc-finger</keyword>
<dbReference type="GO" id="GO:0030154">
    <property type="term" value="P:cell differentiation"/>
    <property type="evidence" value="ECO:0007669"/>
    <property type="project" value="UniProtKB-KW"/>
</dbReference>
<feature type="region of interest" description="Disordered" evidence="11">
    <location>
        <begin position="373"/>
        <end position="541"/>
    </location>
</feature>
<feature type="compositionally biased region" description="Basic and acidic residues" evidence="11">
    <location>
        <begin position="249"/>
        <end position="260"/>
    </location>
</feature>
<feature type="compositionally biased region" description="Low complexity" evidence="11">
    <location>
        <begin position="1077"/>
        <end position="1086"/>
    </location>
</feature>
<dbReference type="SUPFAM" id="SSF50156">
    <property type="entry name" value="PDZ domain-like"/>
    <property type="match status" value="1"/>
</dbReference>
<feature type="compositionally biased region" description="Basic and acidic residues" evidence="11">
    <location>
        <begin position="1174"/>
        <end position="1190"/>
    </location>
</feature>
<feature type="compositionally biased region" description="Polar residues" evidence="11">
    <location>
        <begin position="944"/>
        <end position="962"/>
    </location>
</feature>
<reference evidence="16" key="1">
    <citation type="submission" date="2025-08" db="UniProtKB">
        <authorList>
            <consortium name="Ensembl"/>
        </authorList>
    </citation>
    <scope>IDENTIFICATION</scope>
</reference>
<feature type="coiled-coil region" evidence="10">
    <location>
        <begin position="56"/>
        <end position="90"/>
    </location>
</feature>
<dbReference type="GO" id="GO:0050806">
    <property type="term" value="P:positive regulation of synaptic transmission"/>
    <property type="evidence" value="ECO:0007669"/>
    <property type="project" value="TreeGrafter"/>
</dbReference>
<dbReference type="GO" id="GO:0008270">
    <property type="term" value="F:zinc ion binding"/>
    <property type="evidence" value="ECO:0007669"/>
    <property type="project" value="UniProtKB-KW"/>
</dbReference>
<evidence type="ECO:0000256" key="11">
    <source>
        <dbReference type="SAM" id="MobiDB-lite"/>
    </source>
</evidence>
<organism evidence="16 17">
    <name type="scientific">Dicentrarchus labrax</name>
    <name type="common">European seabass</name>
    <name type="synonym">Morone labrax</name>
    <dbReference type="NCBI Taxonomy" id="13489"/>
    <lineage>
        <taxon>Eukaryota</taxon>
        <taxon>Metazoa</taxon>
        <taxon>Chordata</taxon>
        <taxon>Craniata</taxon>
        <taxon>Vertebrata</taxon>
        <taxon>Euteleostomi</taxon>
        <taxon>Actinopterygii</taxon>
        <taxon>Neopterygii</taxon>
        <taxon>Teleostei</taxon>
        <taxon>Neoteleostei</taxon>
        <taxon>Acanthomorphata</taxon>
        <taxon>Eupercaria</taxon>
        <taxon>Moronidae</taxon>
        <taxon>Dicentrarchus</taxon>
    </lineage>
</organism>
<dbReference type="CDD" id="cd04031">
    <property type="entry name" value="C2A_RIM1alpha"/>
    <property type="match status" value="1"/>
</dbReference>
<dbReference type="GO" id="GO:2000300">
    <property type="term" value="P:regulation of synaptic vesicle exocytosis"/>
    <property type="evidence" value="ECO:0007669"/>
    <property type="project" value="TreeGrafter"/>
</dbReference>
<evidence type="ECO:0000259" key="15">
    <source>
        <dbReference type="PROSITE" id="PS50916"/>
    </source>
</evidence>
<keyword evidence="7" id="KW-0770">Synapse</keyword>
<evidence type="ECO:0000256" key="4">
    <source>
        <dbReference type="ARBA" id="ARBA00022771"/>
    </source>
</evidence>
<dbReference type="Pfam" id="PF00168">
    <property type="entry name" value="C2"/>
    <property type="match status" value="2"/>
</dbReference>
<evidence type="ECO:0000256" key="8">
    <source>
        <dbReference type="ARBA" id="ARBA00034103"/>
    </source>
</evidence>
<dbReference type="PROSITE" id="PS50178">
    <property type="entry name" value="ZF_FYVE"/>
    <property type="match status" value="1"/>
</dbReference>
<feature type="region of interest" description="Disordered" evidence="11">
    <location>
        <begin position="1"/>
        <end position="44"/>
    </location>
</feature>
<evidence type="ECO:0000256" key="10">
    <source>
        <dbReference type="SAM" id="Coils"/>
    </source>
</evidence>
<reference evidence="16" key="2">
    <citation type="submission" date="2025-09" db="UniProtKB">
        <authorList>
            <consortium name="Ensembl"/>
        </authorList>
    </citation>
    <scope>IDENTIFICATION</scope>
</reference>
<evidence type="ECO:0000313" key="16">
    <source>
        <dbReference type="Ensembl" id="ENSDLAP00005027710.1"/>
    </source>
</evidence>
<name>A0A8C4F1Q7_DICLA</name>
<dbReference type="CDD" id="cd06714">
    <property type="entry name" value="PDZ_RIM-like"/>
    <property type="match status" value="1"/>
</dbReference>
<dbReference type="GO" id="GO:0044325">
    <property type="term" value="F:transmembrane transporter binding"/>
    <property type="evidence" value="ECO:0007669"/>
    <property type="project" value="TreeGrafter"/>
</dbReference>
<dbReference type="GO" id="GO:0048788">
    <property type="term" value="C:cytoskeleton of presynaptic active zone"/>
    <property type="evidence" value="ECO:0007669"/>
    <property type="project" value="TreeGrafter"/>
</dbReference>
<dbReference type="InterPro" id="IPR017455">
    <property type="entry name" value="Znf_FYVE-rel"/>
</dbReference>
<dbReference type="Pfam" id="PF22601">
    <property type="entry name" value="RIM2a_ZnF"/>
    <property type="match status" value="1"/>
</dbReference>
<keyword evidence="6" id="KW-0862">Zinc</keyword>
<dbReference type="FunFam" id="3.30.40.10:FF:000044">
    <property type="entry name" value="Regulating synaptic membrane exocytosis protein 2"/>
    <property type="match status" value="1"/>
</dbReference>
<feature type="region of interest" description="Disordered" evidence="11">
    <location>
        <begin position="1165"/>
        <end position="1233"/>
    </location>
</feature>
<keyword evidence="5" id="KW-0221">Differentiation</keyword>
<dbReference type="GO" id="GO:0048167">
    <property type="term" value="P:regulation of synaptic plasticity"/>
    <property type="evidence" value="ECO:0007669"/>
    <property type="project" value="TreeGrafter"/>
</dbReference>
<evidence type="ECO:0000259" key="13">
    <source>
        <dbReference type="PROSITE" id="PS50106"/>
    </source>
</evidence>
<keyword evidence="1" id="KW-0597">Phosphoprotein</keyword>